<dbReference type="EMBL" id="HG673464">
    <property type="protein sequence ID" value="CDI83674.1"/>
    <property type="molecule type" value="Genomic_DNA"/>
</dbReference>
<dbReference type="Pfam" id="PF08068">
    <property type="entry name" value="DKCLD"/>
    <property type="match status" value="1"/>
</dbReference>
<evidence type="ECO:0000313" key="7">
    <source>
        <dbReference type="Proteomes" id="UP000018050"/>
    </source>
</evidence>
<dbReference type="GO" id="GO:0003723">
    <property type="term" value="F:RNA binding"/>
    <property type="evidence" value="ECO:0007669"/>
    <property type="project" value="InterPro"/>
</dbReference>
<dbReference type="InterPro" id="IPR002501">
    <property type="entry name" value="PsdUridine_synth_N"/>
</dbReference>
<dbReference type="InterPro" id="IPR036974">
    <property type="entry name" value="PUA_sf"/>
</dbReference>
<feature type="domain" description="Dyskerin-like" evidence="5">
    <location>
        <begin position="27"/>
        <end position="85"/>
    </location>
</feature>
<dbReference type="NCBIfam" id="TIGR00451">
    <property type="entry name" value="unchar_dom_2"/>
    <property type="match status" value="1"/>
</dbReference>
<dbReference type="RefSeq" id="XP_013247231.1">
    <property type="nucleotide sequence ID" value="XM_013391777.1"/>
</dbReference>
<dbReference type="GO" id="GO:0031429">
    <property type="term" value="C:box H/ACA snoRNP complex"/>
    <property type="evidence" value="ECO:0007669"/>
    <property type="project" value="TreeGrafter"/>
</dbReference>
<dbReference type="OrthoDB" id="10250002at2759"/>
<dbReference type="Proteomes" id="UP000018050">
    <property type="component" value="Unassembled WGS sequence"/>
</dbReference>
<sequence length="442" mass="49408">MGEKEKKKTNSNDGFVIQPTSTPPPIDTSKWPLLLKNYDRLNVRTGHYTPLPFGSSPLARPLQQHLNYGSLLLDKPANPSSHEVVAWLKKILRVEKTGHSGTLDPKVTGCLLVCINRATRLVKSQQSAGKEYVAVARFHSKPESKAKVARALETLTGALFQRPPVISAVKRQLRIRTIYESEILSYDEEKHLSGNLQEDGNLVTLHDVLDAMYVYDAFRDETYLRRIIFPLEMLLVGLPRIVVKDSCVNAICYGAKLMIPGVLRFENNIEVNAEVVLMTTKGEAIALGVAQMSTPVIASVDHGVVAAVKRVLMDRDTYAMRWGYGPRASEKKKMILGGLLDKKGRPNENTPKEWLKTEGFLPKLTGEPQTPQAPTPPAVKAEREEQPAATETDEATQNGVTQKLKKKKRRAEEEEASLEEVADKPPKKHKKKKHRETEEDDE</sequence>
<comment type="similarity">
    <text evidence="1">Belongs to the pseudouridine synthase TruB family.</text>
</comment>
<proteinExistence type="inferred from homology"/>
<dbReference type="PANTHER" id="PTHR23127">
    <property type="entry name" value="CENTROMERE/MICROTUBULE BINDING PROTEIN CBF5"/>
    <property type="match status" value="1"/>
</dbReference>
<dbReference type="PANTHER" id="PTHR23127:SF0">
    <property type="entry name" value="H_ACA RIBONUCLEOPROTEIN COMPLEX SUBUNIT DKC1"/>
    <property type="match status" value="1"/>
</dbReference>
<keyword evidence="7" id="KW-1185">Reference proteome</keyword>
<dbReference type="SMART" id="SM01136">
    <property type="entry name" value="DKCLD"/>
    <property type="match status" value="1"/>
</dbReference>
<dbReference type="GO" id="GO:0009982">
    <property type="term" value="F:pseudouridine synthase activity"/>
    <property type="evidence" value="ECO:0007669"/>
    <property type="project" value="InterPro"/>
</dbReference>
<feature type="compositionally biased region" description="Basic and acidic residues" evidence="3">
    <location>
        <begin position="1"/>
        <end position="10"/>
    </location>
</feature>
<dbReference type="GO" id="GO:1990481">
    <property type="term" value="P:mRNA pseudouridine synthesis"/>
    <property type="evidence" value="ECO:0007669"/>
    <property type="project" value="TreeGrafter"/>
</dbReference>
<dbReference type="CDD" id="cd21148">
    <property type="entry name" value="PUA_Cbf5"/>
    <property type="match status" value="1"/>
</dbReference>
<dbReference type="InterPro" id="IPR004521">
    <property type="entry name" value="Uncharacterised_CHP00451"/>
</dbReference>
<organism evidence="6 7">
    <name type="scientific">Eimeria acervulina</name>
    <name type="common">Coccidian parasite</name>
    <dbReference type="NCBI Taxonomy" id="5801"/>
    <lineage>
        <taxon>Eukaryota</taxon>
        <taxon>Sar</taxon>
        <taxon>Alveolata</taxon>
        <taxon>Apicomplexa</taxon>
        <taxon>Conoidasida</taxon>
        <taxon>Coccidia</taxon>
        <taxon>Eucoccidiorida</taxon>
        <taxon>Eimeriorina</taxon>
        <taxon>Eimeriidae</taxon>
        <taxon>Eimeria</taxon>
    </lineage>
</organism>
<accession>U6GYT3</accession>
<dbReference type="InterPro" id="IPR032819">
    <property type="entry name" value="TruB_C"/>
</dbReference>
<dbReference type="InterPro" id="IPR020103">
    <property type="entry name" value="PsdUridine_synth_cat_dom_sf"/>
</dbReference>
<dbReference type="InterPro" id="IPR015947">
    <property type="entry name" value="PUA-like_sf"/>
</dbReference>
<dbReference type="InterPro" id="IPR002478">
    <property type="entry name" value="PUA"/>
</dbReference>
<evidence type="ECO:0000259" key="4">
    <source>
        <dbReference type="SMART" id="SM00359"/>
    </source>
</evidence>
<feature type="region of interest" description="Disordered" evidence="3">
    <location>
        <begin position="359"/>
        <end position="442"/>
    </location>
</feature>
<gene>
    <name evidence="6" type="ORF">EAH_00041810</name>
</gene>
<evidence type="ECO:0000259" key="5">
    <source>
        <dbReference type="SMART" id="SM01136"/>
    </source>
</evidence>
<dbReference type="SMART" id="SM00359">
    <property type="entry name" value="PUA"/>
    <property type="match status" value="1"/>
</dbReference>
<dbReference type="GO" id="GO:0000495">
    <property type="term" value="P:box H/ACA sno(s)RNA 3'-end processing"/>
    <property type="evidence" value="ECO:0007669"/>
    <property type="project" value="TreeGrafter"/>
</dbReference>
<evidence type="ECO:0000256" key="3">
    <source>
        <dbReference type="SAM" id="MobiDB-lite"/>
    </source>
</evidence>
<dbReference type="GO" id="GO:0031118">
    <property type="term" value="P:rRNA pseudouridine synthesis"/>
    <property type="evidence" value="ECO:0007669"/>
    <property type="project" value="TreeGrafter"/>
</dbReference>
<keyword evidence="2" id="KW-0413">Isomerase</keyword>
<dbReference type="Gene3D" id="2.30.130.10">
    <property type="entry name" value="PUA domain"/>
    <property type="match status" value="2"/>
</dbReference>
<dbReference type="Pfam" id="PF01509">
    <property type="entry name" value="TruB_N"/>
    <property type="match status" value="1"/>
</dbReference>
<dbReference type="Pfam" id="PF01472">
    <property type="entry name" value="PUA"/>
    <property type="match status" value="1"/>
</dbReference>
<evidence type="ECO:0000256" key="2">
    <source>
        <dbReference type="ARBA" id="ARBA00023235"/>
    </source>
</evidence>
<dbReference type="AlphaFoldDB" id="U6GYT3"/>
<dbReference type="OMA" id="KYGRTNE"/>
<reference evidence="6" key="2">
    <citation type="submission" date="2013-10" db="EMBL/GenBank/DDBJ databases">
        <authorList>
            <person name="Aslett M."/>
        </authorList>
    </citation>
    <scope>NUCLEOTIDE SEQUENCE</scope>
    <source>
        <strain evidence="6">Houghton</strain>
    </source>
</reference>
<protein>
    <submittedName>
        <fullName evidence="6">Centromere/microtubule binding protein, putative</fullName>
    </submittedName>
</protein>
<dbReference type="GO" id="GO:0031120">
    <property type="term" value="P:snRNA pseudouridine synthesis"/>
    <property type="evidence" value="ECO:0007669"/>
    <property type="project" value="TreeGrafter"/>
</dbReference>
<evidence type="ECO:0000313" key="6">
    <source>
        <dbReference type="EMBL" id="CDI83674.1"/>
    </source>
</evidence>
<reference evidence="6" key="1">
    <citation type="submission" date="2013-10" db="EMBL/GenBank/DDBJ databases">
        <title>Genomic analysis of the causative agents of coccidiosis in chickens.</title>
        <authorList>
            <person name="Reid A.J."/>
            <person name="Blake D."/>
            <person name="Billington K."/>
            <person name="Browne H."/>
            <person name="Dunn M."/>
            <person name="Hung S."/>
            <person name="Kawahara F."/>
            <person name="Miranda-Saavedra D."/>
            <person name="Mourier T."/>
            <person name="Nagra H."/>
            <person name="Otto T.D."/>
            <person name="Rawlings N."/>
            <person name="Sanchez A."/>
            <person name="Sanders M."/>
            <person name="Subramaniam C."/>
            <person name="Tay Y."/>
            <person name="Dear P."/>
            <person name="Doerig C."/>
            <person name="Gruber A."/>
            <person name="Parkinson J."/>
            <person name="Shirley M."/>
            <person name="Wan K.L."/>
            <person name="Berriman M."/>
            <person name="Tomley F."/>
            <person name="Pain A."/>
        </authorList>
    </citation>
    <scope>NUCLEOTIDE SEQUENCE</scope>
    <source>
        <strain evidence="6">Houghton</strain>
    </source>
</reference>
<dbReference type="GeneID" id="25272251"/>
<dbReference type="VEuPathDB" id="ToxoDB:EAH_00041810"/>
<dbReference type="InterPro" id="IPR004802">
    <property type="entry name" value="tRNA_PsdUridine_synth_B_fam"/>
</dbReference>
<dbReference type="PROSITE" id="PS50890">
    <property type="entry name" value="PUA"/>
    <property type="match status" value="1"/>
</dbReference>
<feature type="region of interest" description="Disordered" evidence="3">
    <location>
        <begin position="1"/>
        <end position="24"/>
    </location>
</feature>
<dbReference type="InterPro" id="IPR012960">
    <property type="entry name" value="Dyskerin-like"/>
</dbReference>
<evidence type="ECO:0000256" key="1">
    <source>
        <dbReference type="ARBA" id="ARBA00008999"/>
    </source>
</evidence>
<dbReference type="Pfam" id="PF16198">
    <property type="entry name" value="TruB_C_2"/>
    <property type="match status" value="1"/>
</dbReference>
<dbReference type="SUPFAM" id="SSF88697">
    <property type="entry name" value="PUA domain-like"/>
    <property type="match status" value="1"/>
</dbReference>
<dbReference type="SUPFAM" id="SSF55120">
    <property type="entry name" value="Pseudouridine synthase"/>
    <property type="match status" value="1"/>
</dbReference>
<feature type="domain" description="PUA" evidence="4">
    <location>
        <begin position="239"/>
        <end position="313"/>
    </location>
</feature>
<dbReference type="Gene3D" id="3.30.2350.10">
    <property type="entry name" value="Pseudouridine synthase"/>
    <property type="match status" value="1"/>
</dbReference>
<name>U6GYT3_EIMAC</name>